<dbReference type="Proteomes" id="UP001209076">
    <property type="component" value="Unassembled WGS sequence"/>
</dbReference>
<reference evidence="10" key="1">
    <citation type="submission" date="2023-07" db="EMBL/GenBank/DDBJ databases">
        <title>Novel Mycoplasma species identified in domestic and wild animals.</title>
        <authorList>
            <person name="Volokhov D.V."/>
            <person name="Furtak V.A."/>
            <person name="Zagorodnyaya T.A."/>
        </authorList>
    </citation>
    <scope>NUCLEOTIDE SEQUENCE [LARGE SCALE GENOMIC DNA]</scope>
    <source>
        <strain evidence="10">92-19</strain>
    </source>
</reference>
<dbReference type="InterPro" id="IPR004087">
    <property type="entry name" value="KH_dom"/>
</dbReference>
<dbReference type="SMART" id="SM00471">
    <property type="entry name" value="HDc"/>
    <property type="match status" value="1"/>
</dbReference>
<dbReference type="SUPFAM" id="SSF54791">
    <property type="entry name" value="Eukaryotic type KH-domain (KH-domain type I)"/>
    <property type="match status" value="1"/>
</dbReference>
<dbReference type="PANTHER" id="PTHR12826:SF15">
    <property type="entry name" value="RIBONUCLEASE Y"/>
    <property type="match status" value="1"/>
</dbReference>
<comment type="similarity">
    <text evidence="5">Belongs to the RNase Y family.</text>
</comment>
<keyword evidence="10" id="KW-1185">Reference proteome</keyword>
<keyword evidence="3 5" id="KW-0378">Hydrolase</keyword>
<comment type="caution">
    <text evidence="9">The sequence shown here is derived from an EMBL/GenBank/DDBJ whole genome shotgun (WGS) entry which is preliminary data.</text>
</comment>
<dbReference type="Pfam" id="PF12072">
    <property type="entry name" value="RNase_Y_N"/>
    <property type="match status" value="1"/>
</dbReference>
<dbReference type="SMART" id="SM00322">
    <property type="entry name" value="KH"/>
    <property type="match status" value="1"/>
</dbReference>
<evidence type="ECO:0000256" key="2">
    <source>
        <dbReference type="ARBA" id="ARBA00022759"/>
    </source>
</evidence>
<feature type="coiled-coil region" evidence="7">
    <location>
        <begin position="112"/>
        <end position="143"/>
    </location>
</feature>
<dbReference type="RefSeq" id="WP_262096708.1">
    <property type="nucleotide sequence ID" value="NZ_JAOEGN010000013.1"/>
</dbReference>
<keyword evidence="2 5" id="KW-0255">Endonuclease</keyword>
<evidence type="ECO:0000313" key="9">
    <source>
        <dbReference type="EMBL" id="MCU0105400.1"/>
    </source>
</evidence>
<evidence type="ECO:0000256" key="5">
    <source>
        <dbReference type="HAMAP-Rule" id="MF_00335"/>
    </source>
</evidence>
<accession>A0ABT2PWR8</accession>
<dbReference type="PROSITE" id="PS51831">
    <property type="entry name" value="HD"/>
    <property type="match status" value="1"/>
</dbReference>
<evidence type="ECO:0000259" key="8">
    <source>
        <dbReference type="PROSITE" id="PS51831"/>
    </source>
</evidence>
<dbReference type="PROSITE" id="PS50084">
    <property type="entry name" value="KH_TYPE_1"/>
    <property type="match status" value="1"/>
</dbReference>
<evidence type="ECO:0000256" key="7">
    <source>
        <dbReference type="SAM" id="Coils"/>
    </source>
</evidence>
<evidence type="ECO:0000313" key="10">
    <source>
        <dbReference type="Proteomes" id="UP001209076"/>
    </source>
</evidence>
<evidence type="ECO:0000256" key="4">
    <source>
        <dbReference type="ARBA" id="ARBA00022884"/>
    </source>
</evidence>
<gene>
    <name evidence="5 9" type="primary">rny</name>
    <name evidence="9" type="ORF">N7603_06995</name>
</gene>
<dbReference type="InterPro" id="IPR003607">
    <property type="entry name" value="HD/PDEase_dom"/>
</dbReference>
<dbReference type="InterPro" id="IPR036612">
    <property type="entry name" value="KH_dom_type_1_sf"/>
</dbReference>
<comment type="function">
    <text evidence="5">Endoribonuclease that initiates mRNA decay.</text>
</comment>
<keyword evidence="1 5" id="KW-0540">Nuclease</keyword>
<dbReference type="InterPro" id="IPR017705">
    <property type="entry name" value="Ribonuclease_Y"/>
</dbReference>
<dbReference type="HAMAP" id="MF_00335">
    <property type="entry name" value="RNase_Y"/>
    <property type="match status" value="1"/>
</dbReference>
<feature type="coiled-coil region" evidence="7">
    <location>
        <begin position="26"/>
        <end position="64"/>
    </location>
</feature>
<evidence type="ECO:0000256" key="1">
    <source>
        <dbReference type="ARBA" id="ARBA00022722"/>
    </source>
</evidence>
<dbReference type="CDD" id="cd22431">
    <property type="entry name" value="KH-I_RNaseY"/>
    <property type="match status" value="1"/>
</dbReference>
<protein>
    <recommendedName>
        <fullName evidence="5 6">Ribonuclease Y</fullName>
        <shortName evidence="5">RNase Y</shortName>
        <ecNumber evidence="5 6">3.1.-.-</ecNumber>
    </recommendedName>
</protein>
<dbReference type="Pfam" id="PF00013">
    <property type="entry name" value="KH_1"/>
    <property type="match status" value="1"/>
</dbReference>
<dbReference type="EC" id="3.1.-.-" evidence="5 6"/>
<evidence type="ECO:0000256" key="6">
    <source>
        <dbReference type="NCBIfam" id="TIGR03319"/>
    </source>
</evidence>
<dbReference type="EMBL" id="JAOEGN010000013">
    <property type="protein sequence ID" value="MCU0105400.1"/>
    <property type="molecule type" value="Genomic_DNA"/>
</dbReference>
<dbReference type="InterPro" id="IPR022711">
    <property type="entry name" value="RNase_Y_N"/>
</dbReference>
<sequence>MEHLVWAIVSILLLALGLVGGFIFRVRQHEKNLQTSREQAKKIVEEGQKEAEKLKKEAILEARQNIFDQKREFERDMKERKQVVIDLETKISQRDEMLNRRAANLDKREEFLGQKEIKLDEKKQELEQLNSKVEDILKQQEAKLMEISGISTEQAQAIIMERVRMSMSEEISNFIKEEEEKAKSEVDQRAKNLLTLAIQKYASETTSERTVSVVSLPTDEMKGRIIGREGRNIRTIEALTGVDLIIDDTPEAVVLSGFDPIRREVAKRALTALVEDGRIHPGRIEEVVERAQQEVDMFIREAGENAVFQTGIGKLHPDLVKLLGRMSFRTSYGQNVLKHSIETAFLAGKLAAEIGENEVLAKRAGLLHDIGKAVDHEVEGSHVEIGVQIVSKYHEPKEVIDAIASHHGDKEPQSIIAVLVAAADALSAARPGARSESIDNYIKRLEQLETISNKVAGVERSFAIQAGREIRVIVKPDEVDDLSTFKVAREIKEQIEANLQYPGTIKVTVVRETRATDIAK</sequence>
<dbReference type="NCBIfam" id="TIGR00277">
    <property type="entry name" value="HDIG"/>
    <property type="match status" value="1"/>
</dbReference>
<evidence type="ECO:0000256" key="3">
    <source>
        <dbReference type="ARBA" id="ARBA00022801"/>
    </source>
</evidence>
<dbReference type="InterPro" id="IPR006675">
    <property type="entry name" value="HDIG_dom"/>
</dbReference>
<dbReference type="Gene3D" id="1.10.3210.10">
    <property type="entry name" value="Hypothetical protein af1432"/>
    <property type="match status" value="1"/>
</dbReference>
<dbReference type="CDD" id="cd00077">
    <property type="entry name" value="HDc"/>
    <property type="match status" value="1"/>
</dbReference>
<dbReference type="InterPro" id="IPR004088">
    <property type="entry name" value="KH_dom_type_1"/>
</dbReference>
<proteinExistence type="inferred from homology"/>
<dbReference type="SUPFAM" id="SSF109604">
    <property type="entry name" value="HD-domain/PDEase-like"/>
    <property type="match status" value="1"/>
</dbReference>
<name>A0ABT2PWR8_9MOLU</name>
<dbReference type="Gene3D" id="3.30.1370.10">
    <property type="entry name" value="K Homology domain, type 1"/>
    <property type="match status" value="1"/>
</dbReference>
<dbReference type="InterPro" id="IPR006674">
    <property type="entry name" value="HD_domain"/>
</dbReference>
<keyword evidence="7" id="KW-0175">Coiled coil</keyword>
<dbReference type="NCBIfam" id="TIGR03319">
    <property type="entry name" value="RNase_Y"/>
    <property type="match status" value="1"/>
</dbReference>
<feature type="domain" description="HD" evidence="8">
    <location>
        <begin position="336"/>
        <end position="429"/>
    </location>
</feature>
<organism evidence="9 10">
    <name type="scientific">Paracholeplasma vituli</name>
    <dbReference type="NCBI Taxonomy" id="69473"/>
    <lineage>
        <taxon>Bacteria</taxon>
        <taxon>Bacillati</taxon>
        <taxon>Mycoplasmatota</taxon>
        <taxon>Mollicutes</taxon>
        <taxon>Acholeplasmatales</taxon>
        <taxon>Acholeplasmataceae</taxon>
        <taxon>Paracholeplasma</taxon>
    </lineage>
</organism>
<dbReference type="Pfam" id="PF01966">
    <property type="entry name" value="HD"/>
    <property type="match status" value="1"/>
</dbReference>
<keyword evidence="4 5" id="KW-0694">RNA-binding</keyword>
<dbReference type="PANTHER" id="PTHR12826">
    <property type="entry name" value="RIBONUCLEASE Y"/>
    <property type="match status" value="1"/>
</dbReference>